<dbReference type="InterPro" id="IPR002656">
    <property type="entry name" value="Acyl_transf_3_dom"/>
</dbReference>
<feature type="transmembrane region" description="Helical" evidence="1">
    <location>
        <begin position="263"/>
        <end position="281"/>
    </location>
</feature>
<name>A0A429V9M5_9SPHN</name>
<feature type="transmembrane region" description="Helical" evidence="1">
    <location>
        <begin position="6"/>
        <end position="29"/>
    </location>
</feature>
<evidence type="ECO:0000259" key="2">
    <source>
        <dbReference type="Pfam" id="PF01757"/>
    </source>
</evidence>
<keyword evidence="4" id="KW-1185">Reference proteome</keyword>
<dbReference type="Proteomes" id="UP000274661">
    <property type="component" value="Unassembled WGS sequence"/>
</dbReference>
<dbReference type="PANTHER" id="PTHR23028">
    <property type="entry name" value="ACETYLTRANSFERASE"/>
    <property type="match status" value="1"/>
</dbReference>
<reference evidence="3 4" key="1">
    <citation type="submission" date="2018-12" db="EMBL/GenBank/DDBJ databases">
        <title>Sphingomonas sp. HMF7854 Genome sequencing and assembly.</title>
        <authorList>
            <person name="Cha I."/>
            <person name="Kang H."/>
            <person name="Kim H."/>
            <person name="Kang J."/>
            <person name="Joh K."/>
        </authorList>
    </citation>
    <scope>NUCLEOTIDE SEQUENCE [LARGE SCALE GENOMIC DNA]</scope>
    <source>
        <strain evidence="3 4">HMF7854</strain>
    </source>
</reference>
<evidence type="ECO:0000256" key="1">
    <source>
        <dbReference type="SAM" id="Phobius"/>
    </source>
</evidence>
<feature type="transmembrane region" description="Helical" evidence="1">
    <location>
        <begin position="316"/>
        <end position="340"/>
    </location>
</feature>
<proteinExistence type="predicted"/>
<protein>
    <submittedName>
        <fullName evidence="3">Acyltransferase</fullName>
    </submittedName>
</protein>
<feature type="transmembrane region" description="Helical" evidence="1">
    <location>
        <begin position="50"/>
        <end position="67"/>
    </location>
</feature>
<keyword evidence="1" id="KW-0812">Transmembrane</keyword>
<dbReference type="InterPro" id="IPR050879">
    <property type="entry name" value="Acyltransferase_3"/>
</dbReference>
<keyword evidence="1" id="KW-0472">Membrane</keyword>
<keyword evidence="3" id="KW-0808">Transferase</keyword>
<dbReference type="EMBL" id="RWJF01000001">
    <property type="protein sequence ID" value="RST30636.1"/>
    <property type="molecule type" value="Genomic_DNA"/>
</dbReference>
<keyword evidence="1" id="KW-1133">Transmembrane helix</keyword>
<dbReference type="OrthoDB" id="9796461at2"/>
<gene>
    <name evidence="3" type="ORF">HMF7854_07160</name>
</gene>
<feature type="transmembrane region" description="Helical" evidence="1">
    <location>
        <begin position="190"/>
        <end position="207"/>
    </location>
</feature>
<keyword evidence="3" id="KW-0012">Acyltransferase</keyword>
<feature type="transmembrane region" description="Helical" evidence="1">
    <location>
        <begin position="287"/>
        <end position="304"/>
    </location>
</feature>
<evidence type="ECO:0000313" key="4">
    <source>
        <dbReference type="Proteomes" id="UP000274661"/>
    </source>
</evidence>
<organism evidence="3 4">
    <name type="scientific">Sphingomonas ginkgonis</name>
    <dbReference type="NCBI Taxonomy" id="2315330"/>
    <lineage>
        <taxon>Bacteria</taxon>
        <taxon>Pseudomonadati</taxon>
        <taxon>Pseudomonadota</taxon>
        <taxon>Alphaproteobacteria</taxon>
        <taxon>Sphingomonadales</taxon>
        <taxon>Sphingomonadaceae</taxon>
        <taxon>Sphingomonas</taxon>
    </lineage>
</organism>
<dbReference type="GO" id="GO:0016747">
    <property type="term" value="F:acyltransferase activity, transferring groups other than amino-acyl groups"/>
    <property type="evidence" value="ECO:0007669"/>
    <property type="project" value="InterPro"/>
</dbReference>
<feature type="transmembrane region" description="Helical" evidence="1">
    <location>
        <begin position="123"/>
        <end position="144"/>
    </location>
</feature>
<dbReference type="AlphaFoldDB" id="A0A429V9M5"/>
<comment type="caution">
    <text evidence="3">The sequence shown here is derived from an EMBL/GenBank/DDBJ whole genome shotgun (WGS) entry which is preliminary data.</text>
</comment>
<evidence type="ECO:0000313" key="3">
    <source>
        <dbReference type="EMBL" id="RST30636.1"/>
    </source>
</evidence>
<sequence>MPHALNLWLFAFSALVSIALAYLAAGTLVRRGFPLPEPSSRLGRIDGLRGLLAMSVVIHHFFLWMQIQYFAAPWEAPSIALLNQLGAGAVGLFFMTTGFVFYPRVLNGFRDTSWITVLVSRAFRILPLVIVSTVAAAVISFLFLGGSHDIGDYGGQMLLWVATWGEPNLGGLADSGRINAYVLWSLKYEWAFYLFVLPLSAVAMDIARALRFPSWTVPAGLLVATAGFRLVDQVEKHATFLPLFAVGMLAFEASRSPALRRILTARPVGIAATIGLVVGALTTPLPYYASLPLFSFFFVCVACGNRLFTTLGKPNWLVLGECSFGIYLLHGIVLFAIFTAGQPLVPSISADAFLVAMPLASVIIAPLTAACFVGIEKPMIATGKRIARELTQQRGLPPAELEVAP</sequence>
<accession>A0A429V9M5</accession>
<feature type="domain" description="Acyltransferase 3" evidence="2">
    <location>
        <begin position="44"/>
        <end position="364"/>
    </location>
</feature>
<dbReference type="Pfam" id="PF01757">
    <property type="entry name" value="Acyl_transf_3"/>
    <property type="match status" value="1"/>
</dbReference>
<feature type="transmembrane region" description="Helical" evidence="1">
    <location>
        <begin position="79"/>
        <end position="102"/>
    </location>
</feature>
<feature type="transmembrane region" description="Helical" evidence="1">
    <location>
        <begin position="352"/>
        <end position="375"/>
    </location>
</feature>